<feature type="region of interest" description="Disordered" evidence="1">
    <location>
        <begin position="72"/>
        <end position="106"/>
    </location>
</feature>
<dbReference type="Proteomes" id="UP001259832">
    <property type="component" value="Unassembled WGS sequence"/>
</dbReference>
<comment type="caution">
    <text evidence="2">The sequence shown here is derived from an EMBL/GenBank/DDBJ whole genome shotgun (WGS) entry which is preliminary data.</text>
</comment>
<accession>A0AAD9LPL2</accession>
<protein>
    <submittedName>
        <fullName evidence="2">Uncharacterized protein</fullName>
    </submittedName>
</protein>
<evidence type="ECO:0000313" key="2">
    <source>
        <dbReference type="EMBL" id="KAK1944855.1"/>
    </source>
</evidence>
<evidence type="ECO:0000256" key="1">
    <source>
        <dbReference type="SAM" id="MobiDB-lite"/>
    </source>
</evidence>
<organism evidence="2 3">
    <name type="scientific">Phytophthora citrophthora</name>
    <dbReference type="NCBI Taxonomy" id="4793"/>
    <lineage>
        <taxon>Eukaryota</taxon>
        <taxon>Sar</taxon>
        <taxon>Stramenopiles</taxon>
        <taxon>Oomycota</taxon>
        <taxon>Peronosporomycetes</taxon>
        <taxon>Peronosporales</taxon>
        <taxon>Peronosporaceae</taxon>
        <taxon>Phytophthora</taxon>
    </lineage>
</organism>
<dbReference type="AlphaFoldDB" id="A0AAD9LPL2"/>
<sequence length="173" mass="19145">MKRSGILSTQEPSANVFRILDGFMSLLLADEISSSVLLSAFLVVDQPQARRASHYHLNNKSDRPRTIYAFAKGATDAPQQSEDDGVRQGEIEDSGVPGRPDEDVTAQGELCRRLETCEKATRTPEDDRRAGRGVTRDDPAVWTLEVTLKVTLEDLPKEVPLMNLTPPQGSWIL</sequence>
<name>A0AAD9LPL2_9STRA</name>
<evidence type="ECO:0000313" key="3">
    <source>
        <dbReference type="Proteomes" id="UP001259832"/>
    </source>
</evidence>
<reference evidence="2" key="1">
    <citation type="submission" date="2023-08" db="EMBL/GenBank/DDBJ databases">
        <title>Reference Genome Resource for the Citrus Pathogen Phytophthora citrophthora.</title>
        <authorList>
            <person name="Moller H."/>
            <person name="Coetzee B."/>
            <person name="Rose L.J."/>
            <person name="Van Niekerk J.M."/>
        </authorList>
    </citation>
    <scope>NUCLEOTIDE SEQUENCE</scope>
    <source>
        <strain evidence="2">STE-U-9442</strain>
    </source>
</reference>
<gene>
    <name evidence="2" type="ORF">P3T76_003388</name>
</gene>
<keyword evidence="3" id="KW-1185">Reference proteome</keyword>
<proteinExistence type="predicted"/>
<dbReference type="EMBL" id="JASMQC010000005">
    <property type="protein sequence ID" value="KAK1944855.1"/>
    <property type="molecule type" value="Genomic_DNA"/>
</dbReference>